<dbReference type="InterPro" id="IPR001173">
    <property type="entry name" value="Glyco_trans_2-like"/>
</dbReference>
<dbReference type="EMBL" id="JAULSC010000293">
    <property type="protein sequence ID" value="MDO3398238.1"/>
    <property type="molecule type" value="Genomic_DNA"/>
</dbReference>
<evidence type="ECO:0000256" key="4">
    <source>
        <dbReference type="ARBA" id="ARBA00022679"/>
    </source>
</evidence>
<comment type="similarity">
    <text evidence="2">Belongs to the glycosyltransferase 2 family.</text>
</comment>
<evidence type="ECO:0000256" key="2">
    <source>
        <dbReference type="ARBA" id="ARBA00006739"/>
    </source>
</evidence>
<dbReference type="InterPro" id="IPR029044">
    <property type="entry name" value="Nucleotide-diphossugar_trans"/>
</dbReference>
<evidence type="ECO:0000256" key="1">
    <source>
        <dbReference type="ARBA" id="ARBA00004776"/>
    </source>
</evidence>
<dbReference type="SUPFAM" id="SSF53448">
    <property type="entry name" value="Nucleotide-diphospho-sugar transferases"/>
    <property type="match status" value="1"/>
</dbReference>
<name>A0ABT8TZ14_9ACTN</name>
<reference evidence="6" key="1">
    <citation type="submission" date="2023-06" db="EMBL/GenBank/DDBJ databases">
        <title>Genome sequence of Nocardioides sp. SOB44.</title>
        <authorList>
            <person name="Zhang G."/>
        </authorList>
    </citation>
    <scope>NUCLEOTIDE SEQUENCE</scope>
    <source>
        <strain evidence="6">SOB44</strain>
    </source>
</reference>
<dbReference type="Pfam" id="PF00535">
    <property type="entry name" value="Glycos_transf_2"/>
    <property type="match status" value="1"/>
</dbReference>
<dbReference type="EC" id="2.4.-.-" evidence="6"/>
<comment type="caution">
    <text evidence="6">The sequence shown here is derived from an EMBL/GenBank/DDBJ whole genome shotgun (WGS) entry which is preliminary data.</text>
</comment>
<keyword evidence="3 6" id="KW-0328">Glycosyltransferase</keyword>
<evidence type="ECO:0000313" key="6">
    <source>
        <dbReference type="EMBL" id="MDO3398238.1"/>
    </source>
</evidence>
<dbReference type="Proteomes" id="UP001168363">
    <property type="component" value="Unassembled WGS sequence"/>
</dbReference>
<dbReference type="PANTHER" id="PTHR43179:SF12">
    <property type="entry name" value="GALACTOFURANOSYLTRANSFERASE GLFT2"/>
    <property type="match status" value="1"/>
</dbReference>
<dbReference type="Gene3D" id="3.90.550.10">
    <property type="entry name" value="Spore Coat Polysaccharide Biosynthesis Protein SpsA, Chain A"/>
    <property type="match status" value="1"/>
</dbReference>
<feature type="domain" description="Glycosyltransferase 2-like" evidence="5">
    <location>
        <begin position="1"/>
        <end position="80"/>
    </location>
</feature>
<proteinExistence type="inferred from homology"/>
<dbReference type="GO" id="GO:0016757">
    <property type="term" value="F:glycosyltransferase activity"/>
    <property type="evidence" value="ECO:0007669"/>
    <property type="project" value="UniProtKB-KW"/>
</dbReference>
<gene>
    <name evidence="6" type="ORF">QWJ41_21185</name>
</gene>
<feature type="non-terminal residue" evidence="6">
    <location>
        <position position="1"/>
    </location>
</feature>
<evidence type="ECO:0000259" key="5">
    <source>
        <dbReference type="Pfam" id="PF00535"/>
    </source>
</evidence>
<dbReference type="PANTHER" id="PTHR43179">
    <property type="entry name" value="RHAMNOSYLTRANSFERASE WBBL"/>
    <property type="match status" value="1"/>
</dbReference>
<keyword evidence="7" id="KW-1185">Reference proteome</keyword>
<keyword evidence="4 6" id="KW-0808">Transferase</keyword>
<evidence type="ECO:0000256" key="3">
    <source>
        <dbReference type="ARBA" id="ARBA00022676"/>
    </source>
</evidence>
<sequence length="92" mass="9762">VIVVDCASSDATREILTGASIRGAGLRRILLEDNVGFAGGMNRAIAATSAPFVLSLNADALPETDFVERLLERFSSHPEVRIGAVTGRLLRP</sequence>
<evidence type="ECO:0000313" key="7">
    <source>
        <dbReference type="Proteomes" id="UP001168363"/>
    </source>
</evidence>
<dbReference type="RefSeq" id="WP_302710473.1">
    <property type="nucleotide sequence ID" value="NZ_JAULSC010000293.1"/>
</dbReference>
<protein>
    <submittedName>
        <fullName evidence="6">Glycosyltransferase</fullName>
        <ecNumber evidence="6">2.4.-.-</ecNumber>
    </submittedName>
</protein>
<organism evidence="6 7">
    <name type="scientific">Nocardioides cremeus</name>
    <dbReference type="NCBI Taxonomy" id="3058044"/>
    <lineage>
        <taxon>Bacteria</taxon>
        <taxon>Bacillati</taxon>
        <taxon>Actinomycetota</taxon>
        <taxon>Actinomycetes</taxon>
        <taxon>Propionibacteriales</taxon>
        <taxon>Nocardioidaceae</taxon>
        <taxon>Nocardioides</taxon>
    </lineage>
</organism>
<feature type="non-terminal residue" evidence="6">
    <location>
        <position position="92"/>
    </location>
</feature>
<comment type="pathway">
    <text evidence="1">Cell wall biogenesis; cell wall polysaccharide biosynthesis.</text>
</comment>
<accession>A0ABT8TZ14</accession>